<protein>
    <recommendedName>
        <fullName evidence="7">Response regulator receiver modulated metal dependent phosphohydrolase</fullName>
    </recommendedName>
</protein>
<organism evidence="5 6">
    <name type="scientific">Hydrogenimonas cancrithermarum</name>
    <dbReference type="NCBI Taxonomy" id="2993563"/>
    <lineage>
        <taxon>Bacteria</taxon>
        <taxon>Pseudomonadati</taxon>
        <taxon>Campylobacterota</taxon>
        <taxon>Epsilonproteobacteria</taxon>
        <taxon>Campylobacterales</taxon>
        <taxon>Hydrogenimonadaceae</taxon>
        <taxon>Hydrogenimonas</taxon>
    </lineage>
</organism>
<name>A0ABM8FMS5_9BACT</name>
<dbReference type="Gene3D" id="3.30.450.20">
    <property type="entry name" value="PAS domain"/>
    <property type="match status" value="2"/>
</dbReference>
<dbReference type="PANTHER" id="PTHR45228:SF9">
    <property type="entry name" value="3'3'-CGAMP-SPECIFIC PHOSPHODIESTERASE 2"/>
    <property type="match status" value="1"/>
</dbReference>
<dbReference type="SMART" id="SM00448">
    <property type="entry name" value="REC"/>
    <property type="match status" value="1"/>
</dbReference>
<evidence type="ECO:0000259" key="4">
    <source>
        <dbReference type="PROSITE" id="PS51832"/>
    </source>
</evidence>
<evidence type="ECO:0000313" key="5">
    <source>
        <dbReference type="EMBL" id="BDY13704.1"/>
    </source>
</evidence>
<gene>
    <name evidence="5" type="ORF">HCR_20160</name>
</gene>
<evidence type="ECO:0000313" key="6">
    <source>
        <dbReference type="Proteomes" id="UP001321445"/>
    </source>
</evidence>
<dbReference type="PROSITE" id="PS51832">
    <property type="entry name" value="HD_GYP"/>
    <property type="match status" value="1"/>
</dbReference>
<reference evidence="5 6" key="1">
    <citation type="submission" date="2023-03" db="EMBL/GenBank/DDBJ databases">
        <title>Description of Hydrogenimonas sp. ISO32.</title>
        <authorList>
            <person name="Mino S."/>
            <person name="Fukazawa S."/>
            <person name="Sawabe T."/>
        </authorList>
    </citation>
    <scope>NUCLEOTIDE SEQUENCE [LARGE SCALE GENOMIC DNA]</scope>
    <source>
        <strain evidence="5 6">ISO32</strain>
    </source>
</reference>
<dbReference type="Gene3D" id="3.40.50.2300">
    <property type="match status" value="1"/>
</dbReference>
<dbReference type="InterPro" id="IPR035965">
    <property type="entry name" value="PAS-like_dom_sf"/>
</dbReference>
<accession>A0ABM8FMS5</accession>
<dbReference type="InterPro" id="IPR001789">
    <property type="entry name" value="Sig_transdc_resp-reg_receiver"/>
</dbReference>
<dbReference type="SUPFAM" id="SSF52172">
    <property type="entry name" value="CheY-like"/>
    <property type="match status" value="1"/>
</dbReference>
<sequence length="599" mass="69471">MELDHPLESCTLLYVENDKEARRFFIPFLAPRVKTLWVAHNAKAALDLYERHRPDIVLTDLKMPKMDGVELAKIIRREARETPIVLMAAFSEQHHLFAAIEARIDAFVPKPVKVNELLRTLEDIAKKIVYDRVQSQVQAKMAQHYLAIEEEALLIYIDKDGRIKQVNESMALRLNYPLDILIGEPFESLVFKDDHFNRYYPLFEAIRNGDSWHGELHLVTQLDHELIFKATLVPIYEINSTSFQLMLLLEDITELVNYRKILKNELDETQNTLQEKIHFLEQYQNAINEGTAICRFLEDGTILKTDSRFDEIFGYEKRELVRRSFYQLCPNIEKKLRLKIKETVQKRTVLRSRIRCQDKENIIHVADSVFIPIYKVNGKIEEIISIHNDITDIIKLNEEIKNTQKELLYILGEVAESRSQETGYHVKRVAEYSRILGRLAGLSDEEVDLLGIVAPMHDVGKIAIPDAILLKPGKLDAEERAIMQTHASIGGELFGHSERPFMKAARIVALEHHENYDGSGYPMGKKGREIHIFGRIVAIADVFDALSMDRVYKKGWPIEEIVAFLKEERGRKFDPHLIDLFLKHLELFLAVRDKQKDIF</sequence>
<dbReference type="PANTHER" id="PTHR45228">
    <property type="entry name" value="CYCLIC DI-GMP PHOSPHODIESTERASE TM_0186-RELATED"/>
    <property type="match status" value="1"/>
</dbReference>
<dbReference type="RefSeq" id="WP_286336648.1">
    <property type="nucleotide sequence ID" value="NZ_AP027370.1"/>
</dbReference>
<feature type="domain" description="Response regulatory" evidence="2">
    <location>
        <begin position="11"/>
        <end position="125"/>
    </location>
</feature>
<proteinExistence type="predicted"/>
<dbReference type="Gene3D" id="1.10.3210.10">
    <property type="entry name" value="Hypothetical protein af1432"/>
    <property type="match status" value="1"/>
</dbReference>
<feature type="modified residue" description="4-aspartylphosphate" evidence="1">
    <location>
        <position position="60"/>
    </location>
</feature>
<dbReference type="InterPro" id="IPR011006">
    <property type="entry name" value="CheY-like_superfamily"/>
</dbReference>
<dbReference type="CDD" id="cd17546">
    <property type="entry name" value="REC_hyHK_CKI1_RcsC-like"/>
    <property type="match status" value="1"/>
</dbReference>
<evidence type="ECO:0000256" key="1">
    <source>
        <dbReference type="PROSITE-ProRule" id="PRU00169"/>
    </source>
</evidence>
<dbReference type="CDD" id="cd00130">
    <property type="entry name" value="PAS"/>
    <property type="match status" value="2"/>
</dbReference>
<dbReference type="Pfam" id="PF13426">
    <property type="entry name" value="PAS_9"/>
    <property type="match status" value="2"/>
</dbReference>
<dbReference type="InterPro" id="IPR000014">
    <property type="entry name" value="PAS"/>
</dbReference>
<dbReference type="CDD" id="cd00077">
    <property type="entry name" value="HDc"/>
    <property type="match status" value="1"/>
</dbReference>
<keyword evidence="1" id="KW-0597">Phosphoprotein</keyword>
<dbReference type="SUPFAM" id="SSF55785">
    <property type="entry name" value="PYP-like sensor domain (PAS domain)"/>
    <property type="match status" value="2"/>
</dbReference>
<dbReference type="SUPFAM" id="SSF109604">
    <property type="entry name" value="HD-domain/PDEase-like"/>
    <property type="match status" value="1"/>
</dbReference>
<feature type="domain" description="PAS" evidence="3">
    <location>
        <begin position="298"/>
        <end position="347"/>
    </location>
</feature>
<dbReference type="SMART" id="SM00091">
    <property type="entry name" value="PAS"/>
    <property type="match status" value="2"/>
</dbReference>
<dbReference type="Pfam" id="PF13487">
    <property type="entry name" value="HD_5"/>
    <property type="match status" value="1"/>
</dbReference>
<evidence type="ECO:0000259" key="3">
    <source>
        <dbReference type="PROSITE" id="PS50112"/>
    </source>
</evidence>
<dbReference type="Proteomes" id="UP001321445">
    <property type="component" value="Chromosome"/>
</dbReference>
<dbReference type="SMART" id="SM00471">
    <property type="entry name" value="HDc"/>
    <property type="match status" value="1"/>
</dbReference>
<dbReference type="NCBIfam" id="TIGR00229">
    <property type="entry name" value="sensory_box"/>
    <property type="match status" value="2"/>
</dbReference>
<dbReference type="InterPro" id="IPR037522">
    <property type="entry name" value="HD_GYP_dom"/>
</dbReference>
<dbReference type="PROSITE" id="PS50110">
    <property type="entry name" value="RESPONSE_REGULATORY"/>
    <property type="match status" value="1"/>
</dbReference>
<dbReference type="Pfam" id="PF00072">
    <property type="entry name" value="Response_reg"/>
    <property type="match status" value="1"/>
</dbReference>
<evidence type="ECO:0008006" key="7">
    <source>
        <dbReference type="Google" id="ProtNLM"/>
    </source>
</evidence>
<evidence type="ECO:0000259" key="2">
    <source>
        <dbReference type="PROSITE" id="PS50110"/>
    </source>
</evidence>
<keyword evidence="6" id="KW-1185">Reference proteome</keyword>
<feature type="domain" description="HD-GYP" evidence="4">
    <location>
        <begin position="400"/>
        <end position="597"/>
    </location>
</feature>
<dbReference type="InterPro" id="IPR003607">
    <property type="entry name" value="HD/PDEase_dom"/>
</dbReference>
<dbReference type="InterPro" id="IPR052020">
    <property type="entry name" value="Cyclic_di-GMP/3'3'-cGAMP_PDE"/>
</dbReference>
<dbReference type="PROSITE" id="PS50112">
    <property type="entry name" value="PAS"/>
    <property type="match status" value="1"/>
</dbReference>
<dbReference type="EMBL" id="AP027370">
    <property type="protein sequence ID" value="BDY13704.1"/>
    <property type="molecule type" value="Genomic_DNA"/>
</dbReference>